<dbReference type="AlphaFoldDB" id="A0A1T5I9T9"/>
<sequence>MVFPLLMHGDVPVVELRHITCATPDGVAEESFGFWRAGDHTGPAFSVITPVSGPLAPAVLVPRGPVPSEFDTRYWDKSVAELSTRAT</sequence>
<proteinExistence type="predicted"/>
<organism evidence="1 2">
    <name type="scientific">Okibacterium fritillariae</name>
    <dbReference type="NCBI Taxonomy" id="123320"/>
    <lineage>
        <taxon>Bacteria</taxon>
        <taxon>Bacillati</taxon>
        <taxon>Actinomycetota</taxon>
        <taxon>Actinomycetes</taxon>
        <taxon>Micrococcales</taxon>
        <taxon>Microbacteriaceae</taxon>
        <taxon>Okibacterium</taxon>
    </lineage>
</organism>
<evidence type="ECO:0000313" key="2">
    <source>
        <dbReference type="Proteomes" id="UP000190857"/>
    </source>
</evidence>
<evidence type="ECO:0000313" key="1">
    <source>
        <dbReference type="EMBL" id="SKC35803.1"/>
    </source>
</evidence>
<name>A0A1T5I9T9_9MICO</name>
<reference evidence="1 2" key="1">
    <citation type="submission" date="2017-02" db="EMBL/GenBank/DDBJ databases">
        <authorList>
            <person name="Peterson S.W."/>
        </authorList>
    </citation>
    <scope>NUCLEOTIDE SEQUENCE [LARGE SCALE GENOMIC DNA]</scope>
    <source>
        <strain evidence="1 2">VKM Ac-2059</strain>
    </source>
</reference>
<dbReference type="EMBL" id="FUZP01000001">
    <property type="protein sequence ID" value="SKC35803.1"/>
    <property type="molecule type" value="Genomic_DNA"/>
</dbReference>
<gene>
    <name evidence="1" type="ORF">SAMN06309945_0113</name>
</gene>
<dbReference type="Proteomes" id="UP000190857">
    <property type="component" value="Unassembled WGS sequence"/>
</dbReference>
<protein>
    <submittedName>
        <fullName evidence="1">Uncharacterized protein</fullName>
    </submittedName>
</protein>
<dbReference type="STRING" id="123320.SAMN06309945_0113"/>
<keyword evidence="2" id="KW-1185">Reference proteome</keyword>
<accession>A0A1T5I9T9</accession>